<sequence length="146" mass="15243">MKSSVGVSSFAAVLLAVGLCLPDGALASRAYSTTGGGRLTIATAPPGFCYSIIEQSDTDRWNLLQNGHALFPLSINVGHRESGGPDSGGCSRLDPTNEALLGAYRDLSNGSLKDKYQVQGAGHLAVSLGLAHSLGGERRRALLQRY</sequence>
<proteinExistence type="predicted"/>
<accession>A0A5C3FCJ2</accession>
<keyword evidence="1" id="KW-0732">Signal</keyword>
<dbReference type="AlphaFoldDB" id="A0A5C3FCJ2"/>
<feature type="chain" id="PRO_5022945587" evidence="1">
    <location>
        <begin position="28"/>
        <end position="146"/>
    </location>
</feature>
<name>A0A5C3FCJ2_9BASI</name>
<dbReference type="Proteomes" id="UP000323386">
    <property type="component" value="Unassembled WGS sequence"/>
</dbReference>
<evidence type="ECO:0000313" key="3">
    <source>
        <dbReference type="Proteomes" id="UP000323386"/>
    </source>
</evidence>
<feature type="signal peptide" evidence="1">
    <location>
        <begin position="1"/>
        <end position="27"/>
    </location>
</feature>
<reference evidence="2 3" key="1">
    <citation type="submission" date="2018-03" db="EMBL/GenBank/DDBJ databases">
        <authorList>
            <person name="Guldener U."/>
        </authorList>
    </citation>
    <scope>NUCLEOTIDE SEQUENCE [LARGE SCALE GENOMIC DNA]</scope>
    <source>
        <strain evidence="2 3">DAOM196992</strain>
    </source>
</reference>
<keyword evidence="3" id="KW-1185">Reference proteome</keyword>
<evidence type="ECO:0000256" key="1">
    <source>
        <dbReference type="SAM" id="SignalP"/>
    </source>
</evidence>
<protein>
    <submittedName>
        <fullName evidence="2">Uncharacterized protein</fullName>
    </submittedName>
</protein>
<evidence type="ECO:0000313" key="2">
    <source>
        <dbReference type="EMBL" id="SPO42153.1"/>
    </source>
</evidence>
<gene>
    <name evidence="2" type="ORF">PSFLO_07636</name>
</gene>
<dbReference type="EMBL" id="OOIP01000039">
    <property type="protein sequence ID" value="SPO42153.1"/>
    <property type="molecule type" value="Genomic_DNA"/>
</dbReference>
<organism evidence="2 3">
    <name type="scientific">Pseudozyma flocculosa</name>
    <dbReference type="NCBI Taxonomy" id="84751"/>
    <lineage>
        <taxon>Eukaryota</taxon>
        <taxon>Fungi</taxon>
        <taxon>Dikarya</taxon>
        <taxon>Basidiomycota</taxon>
        <taxon>Ustilaginomycotina</taxon>
        <taxon>Ustilaginomycetes</taxon>
        <taxon>Ustilaginales</taxon>
        <taxon>Ustilaginaceae</taxon>
        <taxon>Pseudozyma</taxon>
    </lineage>
</organism>